<gene>
    <name evidence="1" type="ORF">vBSauSSAP27_00038</name>
</gene>
<name>A0A6C0R248_9CAUD</name>
<dbReference type="Proteomes" id="UP000465822">
    <property type="component" value="Segment"/>
</dbReference>
<reference evidence="1 2" key="1">
    <citation type="submission" date="2020-01" db="EMBL/GenBank/DDBJ databases">
        <title>Complete genome sequence of phage vB_SauS-SAP27.</title>
        <authorList>
            <person name="Park D."/>
            <person name="Park J."/>
        </authorList>
    </citation>
    <scope>NUCLEOTIDE SEQUENCE [LARGE SCALE GENOMIC DNA]</scope>
</reference>
<keyword evidence="2" id="KW-1185">Reference proteome</keyword>
<evidence type="ECO:0000313" key="2">
    <source>
        <dbReference type="Proteomes" id="UP000465822"/>
    </source>
</evidence>
<organism evidence="1 2">
    <name type="scientific">Staphylococcus phage vB_SauS-SAP27</name>
    <dbReference type="NCBI Taxonomy" id="2696345"/>
    <lineage>
        <taxon>Viruses</taxon>
        <taxon>Duplodnaviria</taxon>
        <taxon>Heunggongvirae</taxon>
        <taxon>Uroviricota</taxon>
        <taxon>Caudoviricetes</taxon>
        <taxon>Azeredovirinae</taxon>
        <taxon>Phietavirus</taxon>
        <taxon>Phietavirus SAP27</taxon>
    </lineage>
</organism>
<proteinExistence type="predicted"/>
<dbReference type="EMBL" id="MN904510">
    <property type="protein sequence ID" value="QHZ59923.1"/>
    <property type="molecule type" value="Genomic_DNA"/>
</dbReference>
<sequence>MVIRLKTNYNFSINVRNAGKFEETPCEFVDGSKGVRLAYENGLVVTIHVNGNNIDIRSSHLLILVDENPLTFDVDMNTKNPK</sequence>
<accession>A0A6C0R248</accession>
<evidence type="ECO:0000313" key="1">
    <source>
        <dbReference type="EMBL" id="QHZ59923.1"/>
    </source>
</evidence>
<protein>
    <submittedName>
        <fullName evidence="1">Uncharacterized protein</fullName>
    </submittedName>
</protein>